<keyword evidence="5 11" id="KW-0863">Zinc-finger</keyword>
<dbReference type="GO" id="GO:0000978">
    <property type="term" value="F:RNA polymerase II cis-regulatory region sequence-specific DNA binding"/>
    <property type="evidence" value="ECO:0007669"/>
    <property type="project" value="TreeGrafter"/>
</dbReference>
<dbReference type="GO" id="GO:0008270">
    <property type="term" value="F:zinc ion binding"/>
    <property type="evidence" value="ECO:0007669"/>
    <property type="project" value="UniProtKB-KW"/>
</dbReference>
<evidence type="ECO:0000256" key="5">
    <source>
        <dbReference type="ARBA" id="ARBA00022771"/>
    </source>
</evidence>
<keyword evidence="8" id="KW-0238">DNA-binding</keyword>
<keyword evidence="7" id="KW-0805">Transcription regulation</keyword>
<evidence type="ECO:0000256" key="12">
    <source>
        <dbReference type="SAM" id="MobiDB-lite"/>
    </source>
</evidence>
<feature type="region of interest" description="Disordered" evidence="12">
    <location>
        <begin position="112"/>
        <end position="133"/>
    </location>
</feature>
<evidence type="ECO:0000256" key="4">
    <source>
        <dbReference type="ARBA" id="ARBA00022737"/>
    </source>
</evidence>
<reference evidence="14 15" key="1">
    <citation type="submission" date="2024-03" db="EMBL/GenBank/DDBJ databases">
        <title>The genome assembly and annotation of the cricket Gryllus longicercus Weissman &amp; Gray.</title>
        <authorList>
            <person name="Szrajer S."/>
            <person name="Gray D."/>
            <person name="Ylla G."/>
        </authorList>
    </citation>
    <scope>NUCLEOTIDE SEQUENCE [LARGE SCALE GENOMIC DNA]</scope>
    <source>
        <strain evidence="14">DAG 2021-001</strain>
        <tissue evidence="14">Whole body minus gut</tissue>
    </source>
</reference>
<feature type="compositionally biased region" description="Polar residues" evidence="12">
    <location>
        <begin position="112"/>
        <end position="130"/>
    </location>
</feature>
<feature type="domain" description="C2H2-type" evidence="13">
    <location>
        <begin position="440"/>
        <end position="467"/>
    </location>
</feature>
<dbReference type="Pfam" id="PF00096">
    <property type="entry name" value="zf-C2H2"/>
    <property type="match status" value="3"/>
</dbReference>
<dbReference type="EMBL" id="JAZDUA010000083">
    <property type="protein sequence ID" value="KAK7868995.1"/>
    <property type="molecule type" value="Genomic_DNA"/>
</dbReference>
<dbReference type="GO" id="GO:0000981">
    <property type="term" value="F:DNA-binding transcription factor activity, RNA polymerase II-specific"/>
    <property type="evidence" value="ECO:0007669"/>
    <property type="project" value="TreeGrafter"/>
</dbReference>
<evidence type="ECO:0000256" key="7">
    <source>
        <dbReference type="ARBA" id="ARBA00023015"/>
    </source>
</evidence>
<dbReference type="InterPro" id="IPR036236">
    <property type="entry name" value="Znf_C2H2_sf"/>
</dbReference>
<dbReference type="FunFam" id="3.30.160.60:FF:000021">
    <property type="entry name" value="Basic krueppel-like factor 3"/>
    <property type="match status" value="1"/>
</dbReference>
<keyword evidence="10" id="KW-0539">Nucleus</keyword>
<comment type="subcellular location">
    <subcellularLocation>
        <location evidence="1">Nucleus</location>
    </subcellularLocation>
</comment>
<gene>
    <name evidence="14" type="ORF">R5R35_013913</name>
</gene>
<comment type="caution">
    <text evidence="14">The sequence shown here is derived from an EMBL/GenBank/DDBJ whole genome shotgun (WGS) entry which is preliminary data.</text>
</comment>
<dbReference type="PROSITE" id="PS50157">
    <property type="entry name" value="ZINC_FINGER_C2H2_2"/>
    <property type="match status" value="3"/>
</dbReference>
<accession>A0AAN9ZBS7</accession>
<dbReference type="GO" id="GO:0005634">
    <property type="term" value="C:nucleus"/>
    <property type="evidence" value="ECO:0007669"/>
    <property type="project" value="UniProtKB-SubCell"/>
</dbReference>
<dbReference type="Proteomes" id="UP001378592">
    <property type="component" value="Unassembled WGS sequence"/>
</dbReference>
<proteinExistence type="inferred from homology"/>
<comment type="similarity">
    <text evidence="2">Belongs to the krueppel C2H2-type zinc-finger protein family.</text>
</comment>
<evidence type="ECO:0000259" key="13">
    <source>
        <dbReference type="PROSITE" id="PS50157"/>
    </source>
</evidence>
<feature type="region of interest" description="Disordered" evidence="12">
    <location>
        <begin position="206"/>
        <end position="284"/>
    </location>
</feature>
<evidence type="ECO:0000256" key="6">
    <source>
        <dbReference type="ARBA" id="ARBA00022833"/>
    </source>
</evidence>
<feature type="compositionally biased region" description="Pro residues" evidence="12">
    <location>
        <begin position="324"/>
        <end position="333"/>
    </location>
</feature>
<feature type="compositionally biased region" description="Low complexity" evidence="12">
    <location>
        <begin position="259"/>
        <end position="272"/>
    </location>
</feature>
<dbReference type="FunFam" id="3.30.160.60:FF:001480">
    <property type="entry name" value="Si:cabz01071911.3"/>
    <property type="match status" value="1"/>
</dbReference>
<evidence type="ECO:0000256" key="2">
    <source>
        <dbReference type="ARBA" id="ARBA00006991"/>
    </source>
</evidence>
<organism evidence="14 15">
    <name type="scientific">Gryllus longicercus</name>
    <dbReference type="NCBI Taxonomy" id="2509291"/>
    <lineage>
        <taxon>Eukaryota</taxon>
        <taxon>Metazoa</taxon>
        <taxon>Ecdysozoa</taxon>
        <taxon>Arthropoda</taxon>
        <taxon>Hexapoda</taxon>
        <taxon>Insecta</taxon>
        <taxon>Pterygota</taxon>
        <taxon>Neoptera</taxon>
        <taxon>Polyneoptera</taxon>
        <taxon>Orthoptera</taxon>
        <taxon>Ensifera</taxon>
        <taxon>Gryllidea</taxon>
        <taxon>Grylloidea</taxon>
        <taxon>Gryllidae</taxon>
        <taxon>Gryllinae</taxon>
        <taxon>Gryllus</taxon>
    </lineage>
</organism>
<evidence type="ECO:0000256" key="8">
    <source>
        <dbReference type="ARBA" id="ARBA00023125"/>
    </source>
</evidence>
<evidence type="ECO:0000256" key="3">
    <source>
        <dbReference type="ARBA" id="ARBA00022723"/>
    </source>
</evidence>
<dbReference type="AlphaFoldDB" id="A0AAN9ZBS7"/>
<keyword evidence="6" id="KW-0862">Zinc</keyword>
<dbReference type="FunFam" id="3.30.160.60:FF:000018">
    <property type="entry name" value="Krueppel-like factor 15"/>
    <property type="match status" value="1"/>
</dbReference>
<evidence type="ECO:0000313" key="14">
    <source>
        <dbReference type="EMBL" id="KAK7868995.1"/>
    </source>
</evidence>
<evidence type="ECO:0000256" key="11">
    <source>
        <dbReference type="PROSITE-ProRule" id="PRU00042"/>
    </source>
</evidence>
<dbReference type="Gene3D" id="3.30.160.60">
    <property type="entry name" value="Classic Zinc Finger"/>
    <property type="match status" value="3"/>
</dbReference>
<evidence type="ECO:0000256" key="9">
    <source>
        <dbReference type="ARBA" id="ARBA00023163"/>
    </source>
</evidence>
<dbReference type="PANTHER" id="PTHR23235">
    <property type="entry name" value="KRUEPPEL-LIKE TRANSCRIPTION FACTOR"/>
    <property type="match status" value="1"/>
</dbReference>
<dbReference type="PANTHER" id="PTHR23235:SF166">
    <property type="entry name" value="DENDRITIC ARBOR REDUCTION PROTEIN 1"/>
    <property type="match status" value="1"/>
</dbReference>
<feature type="domain" description="C2H2-type" evidence="13">
    <location>
        <begin position="380"/>
        <end position="409"/>
    </location>
</feature>
<evidence type="ECO:0000313" key="15">
    <source>
        <dbReference type="Proteomes" id="UP001378592"/>
    </source>
</evidence>
<keyword evidence="9" id="KW-0804">Transcription</keyword>
<feature type="compositionally biased region" description="Basic residues" evidence="12">
    <location>
        <begin position="239"/>
        <end position="253"/>
    </location>
</feature>
<dbReference type="InterPro" id="IPR013087">
    <property type="entry name" value="Znf_C2H2_type"/>
</dbReference>
<name>A0AAN9ZBS7_9ORTH</name>
<feature type="compositionally biased region" description="Polar residues" evidence="12">
    <location>
        <begin position="223"/>
        <end position="233"/>
    </location>
</feature>
<dbReference type="PROSITE" id="PS00028">
    <property type="entry name" value="ZINC_FINGER_C2H2_1"/>
    <property type="match status" value="3"/>
</dbReference>
<keyword evidence="3" id="KW-0479">Metal-binding</keyword>
<feature type="region of interest" description="Disordered" evidence="12">
    <location>
        <begin position="303"/>
        <end position="336"/>
    </location>
</feature>
<dbReference type="SMART" id="SM00355">
    <property type="entry name" value="ZnF_C2H2"/>
    <property type="match status" value="3"/>
</dbReference>
<evidence type="ECO:0000256" key="1">
    <source>
        <dbReference type="ARBA" id="ARBA00004123"/>
    </source>
</evidence>
<feature type="compositionally biased region" description="Low complexity" evidence="12">
    <location>
        <begin position="313"/>
        <end position="323"/>
    </location>
</feature>
<protein>
    <recommendedName>
        <fullName evidence="13">C2H2-type domain-containing protein</fullName>
    </recommendedName>
</protein>
<feature type="domain" description="C2H2-type" evidence="13">
    <location>
        <begin position="410"/>
        <end position="439"/>
    </location>
</feature>
<dbReference type="SUPFAM" id="SSF57667">
    <property type="entry name" value="beta-beta-alpha zinc fingers"/>
    <property type="match status" value="1"/>
</dbReference>
<evidence type="ECO:0000256" key="10">
    <source>
        <dbReference type="ARBA" id="ARBA00023242"/>
    </source>
</evidence>
<keyword evidence="4" id="KW-0677">Repeat</keyword>
<sequence>MDTGACCVLRATTGVSALHDDQIVPDHPGDCREDSASWTSSSAGHAYFDAWLQMQTSELDALFCKQELERLQRFEEAVAATETDIDIKPRRESASQIDEFFDVPSAAALSSHSSVQRSAGTTTNMTSFVSPRTIPSHPEDDVFLKPPLWEDITSSIQKLDPENADMLGSLASGGPPQVKMEISDDLTSSMSCSSLPMLNVPNIKTEKLATPIPPPPPVHLLATPSSPFSNSVTNSQFHQHNHLHHHHHHHHHLPPPSQPSSQVATQPQGQSPSQPPSAHGGFKFHNGLAVSSYQQQLQQRLQYVPPPTPPISEPGSPGNNLPPRRTPPPPYPAPSHHAVVAPVLASSAPTLTPTSAPSTAVPTVKYNRRNNPELEKRRIHHCDYPGCVKVYTKSSHLKAHQRIHTGEKPYKCHWPECEWRFARSDELTRHYRKHTGAKPFKCNVCERSFARSDHLALHMKRHQPKTPK</sequence>
<keyword evidence="15" id="KW-1185">Reference proteome</keyword>